<dbReference type="PANTHER" id="PTHR48079:SF6">
    <property type="entry name" value="NAD(P)-BINDING DOMAIN-CONTAINING PROTEIN-RELATED"/>
    <property type="match status" value="1"/>
</dbReference>
<accession>F4XRA6</accession>
<dbReference type="HOGENOM" id="CLU_1405264_0_0_3"/>
<dbReference type="PANTHER" id="PTHR48079">
    <property type="entry name" value="PROTEIN YEEZ"/>
    <property type="match status" value="1"/>
</dbReference>
<reference evidence="3" key="1">
    <citation type="journal article" date="2011" name="Proc. Natl. Acad. Sci. U.S.A.">
        <title>Genomic insights into the physiology and ecology of the marine filamentous cyanobacterium Lyngbya majuscula.</title>
        <authorList>
            <person name="Jones A.C."/>
            <person name="Monroe E.A."/>
            <person name="Podell S."/>
            <person name="Hess W.R."/>
            <person name="Klages S."/>
            <person name="Esquenazi E."/>
            <person name="Niessen S."/>
            <person name="Hoover H."/>
            <person name="Rothmann M."/>
            <person name="Lasken R.S."/>
            <person name="Yates J.R.III."/>
            <person name="Reinhardt R."/>
            <person name="Kube M."/>
            <person name="Burkart M.D."/>
            <person name="Allen E.E."/>
            <person name="Dorrestein P.C."/>
            <person name="Gerwick W.H."/>
            <person name="Gerwick L."/>
        </authorList>
    </citation>
    <scope>NUCLEOTIDE SEQUENCE [LARGE SCALE GENOMIC DNA]</scope>
    <source>
        <strain evidence="3">3L</strain>
    </source>
</reference>
<dbReference type="AlphaFoldDB" id="F4XRA6"/>
<sequence>MTHDRPLLADAFLGEARNHFSGRRVIVTGATGFIGRRLVAGLLLVGASVTVALRSRHGANQFEAAGAEVLVGQLQDHAFMSEALNNREILFHLAYDVRSGGRENLDVFNDLYEVAQASELERIVHMSSLVVYDHWPGGKIDSDAAITRTGLEDYRDAKIAMEEALLAGPKPAAILQPGIVHGPGSALWTTAPRE</sequence>
<dbReference type="RefSeq" id="WP_008183571.1">
    <property type="nucleotide sequence ID" value="NZ_GL890884.1"/>
</dbReference>
<organism evidence="2 3">
    <name type="scientific">Moorena producens 3L</name>
    <dbReference type="NCBI Taxonomy" id="489825"/>
    <lineage>
        <taxon>Bacteria</taxon>
        <taxon>Bacillati</taxon>
        <taxon>Cyanobacteriota</taxon>
        <taxon>Cyanophyceae</taxon>
        <taxon>Coleofasciculales</taxon>
        <taxon>Coleofasciculaceae</taxon>
        <taxon>Moorena</taxon>
    </lineage>
</organism>
<gene>
    <name evidence="2" type="ORF">LYNGBM3L_64090</name>
</gene>
<dbReference type="GO" id="GO:0004029">
    <property type="term" value="F:aldehyde dehydrogenase (NAD+) activity"/>
    <property type="evidence" value="ECO:0007669"/>
    <property type="project" value="TreeGrafter"/>
</dbReference>
<proteinExistence type="predicted"/>
<keyword evidence="3" id="KW-1185">Reference proteome</keyword>
<evidence type="ECO:0000313" key="3">
    <source>
        <dbReference type="Proteomes" id="UP000003959"/>
    </source>
</evidence>
<feature type="domain" description="NAD(P)-binding" evidence="1">
    <location>
        <begin position="29"/>
        <end position="179"/>
    </location>
</feature>
<dbReference type="InterPro" id="IPR016040">
    <property type="entry name" value="NAD(P)-bd_dom"/>
</dbReference>
<dbReference type="InterPro" id="IPR036291">
    <property type="entry name" value="NAD(P)-bd_dom_sf"/>
</dbReference>
<dbReference type="Gene3D" id="3.40.50.720">
    <property type="entry name" value="NAD(P)-binding Rossmann-like Domain"/>
    <property type="match status" value="1"/>
</dbReference>
<dbReference type="Pfam" id="PF13460">
    <property type="entry name" value="NAD_binding_10"/>
    <property type="match status" value="1"/>
</dbReference>
<name>F4XRA6_9CYAN</name>
<dbReference type="InterPro" id="IPR051783">
    <property type="entry name" value="NAD(P)-dependent_oxidoreduct"/>
</dbReference>
<dbReference type="OrthoDB" id="9811743at2"/>
<dbReference type="Proteomes" id="UP000003959">
    <property type="component" value="Unassembled WGS sequence"/>
</dbReference>
<dbReference type="GO" id="GO:0005737">
    <property type="term" value="C:cytoplasm"/>
    <property type="evidence" value="ECO:0007669"/>
    <property type="project" value="TreeGrafter"/>
</dbReference>
<protein>
    <submittedName>
        <fullName evidence="2">NmrA-like family protein</fullName>
    </submittedName>
</protein>
<evidence type="ECO:0000313" key="2">
    <source>
        <dbReference type="EMBL" id="EGJ32883.1"/>
    </source>
</evidence>
<dbReference type="SUPFAM" id="SSF51735">
    <property type="entry name" value="NAD(P)-binding Rossmann-fold domains"/>
    <property type="match status" value="1"/>
</dbReference>
<dbReference type="eggNOG" id="COG0451">
    <property type="taxonomic scope" value="Bacteria"/>
</dbReference>
<dbReference type="EMBL" id="GL890884">
    <property type="protein sequence ID" value="EGJ32883.1"/>
    <property type="molecule type" value="Genomic_DNA"/>
</dbReference>
<feature type="non-terminal residue" evidence="2">
    <location>
        <position position="194"/>
    </location>
</feature>
<evidence type="ECO:0000259" key="1">
    <source>
        <dbReference type="Pfam" id="PF13460"/>
    </source>
</evidence>